<name>A0ABX1YQ94_9BACL</name>
<dbReference type="Pfam" id="PF07859">
    <property type="entry name" value="Abhydrolase_3"/>
    <property type="match status" value="1"/>
</dbReference>
<dbReference type="InterPro" id="IPR029058">
    <property type="entry name" value="AB_hydrolase_fold"/>
</dbReference>
<protein>
    <submittedName>
        <fullName evidence="3">Alpha/beta hydrolase fold domain-containing protein</fullName>
    </submittedName>
</protein>
<organism evidence="3 4">
    <name type="scientific">Paenibacillus phytohabitans</name>
    <dbReference type="NCBI Taxonomy" id="2654978"/>
    <lineage>
        <taxon>Bacteria</taxon>
        <taxon>Bacillati</taxon>
        <taxon>Bacillota</taxon>
        <taxon>Bacilli</taxon>
        <taxon>Bacillales</taxon>
        <taxon>Paenibacillaceae</taxon>
        <taxon>Paenibacillus</taxon>
    </lineage>
</organism>
<sequence length="305" mass="34078">MKGSKESWQSRAVKLGLRLIRINAMWKKTGIALRKDIETKQRKVSSKPPAKVYKLCIIEEREIASYPYYVISAKSLSGGKQILYLHGGGYVLKISPLHWEFLAGMADKLKCTIAVPMYPLAPQYGHKEVFQMLIPLYEEMLAQSSECGDKLVVMGDSAGGGMGLALVQLLKEKGIPLPAHTILISPVLDMTFSNPEIKAVERKDPVTAVPAIKEIAEWYAGGQEITSHLISPAYGEVTDIGPVSIFTGTHDIVYPDVKRFRERLLVEGIKIGYYEYPQMLHVWPLFFFPESKTARAQIRAIIEAL</sequence>
<evidence type="ECO:0000313" key="4">
    <source>
        <dbReference type="Proteomes" id="UP000596857"/>
    </source>
</evidence>
<dbReference type="InterPro" id="IPR050300">
    <property type="entry name" value="GDXG_lipolytic_enzyme"/>
</dbReference>
<comment type="caution">
    <text evidence="3">The sequence shown here is derived from an EMBL/GenBank/DDBJ whole genome shotgun (WGS) entry which is preliminary data.</text>
</comment>
<dbReference type="PANTHER" id="PTHR48081:SF8">
    <property type="entry name" value="ALPHA_BETA HYDROLASE FOLD-3 DOMAIN-CONTAINING PROTEIN-RELATED"/>
    <property type="match status" value="1"/>
</dbReference>
<feature type="domain" description="Alpha/beta hydrolase fold-3" evidence="2">
    <location>
        <begin position="82"/>
        <end position="283"/>
    </location>
</feature>
<reference evidence="3 4" key="1">
    <citation type="submission" date="2019-10" db="EMBL/GenBank/DDBJ databases">
        <title>Description of Paenibacillus terricola sp. nov.</title>
        <authorList>
            <person name="Carlier A."/>
            <person name="Qi S."/>
        </authorList>
    </citation>
    <scope>NUCLEOTIDE SEQUENCE [LARGE SCALE GENOMIC DNA]</scope>
    <source>
        <strain evidence="3 4">LMG 31459</strain>
    </source>
</reference>
<proteinExistence type="predicted"/>
<dbReference type="Proteomes" id="UP000596857">
    <property type="component" value="Unassembled WGS sequence"/>
</dbReference>
<accession>A0ABX1YQ94</accession>
<dbReference type="GO" id="GO:0016787">
    <property type="term" value="F:hydrolase activity"/>
    <property type="evidence" value="ECO:0007669"/>
    <property type="project" value="UniProtKB-KW"/>
</dbReference>
<evidence type="ECO:0000313" key="3">
    <source>
        <dbReference type="EMBL" id="NOU81983.1"/>
    </source>
</evidence>
<keyword evidence="1 3" id="KW-0378">Hydrolase</keyword>
<dbReference type="InterPro" id="IPR013094">
    <property type="entry name" value="AB_hydrolase_3"/>
</dbReference>
<keyword evidence="4" id="KW-1185">Reference proteome</keyword>
<dbReference type="RefSeq" id="WP_171719365.1">
    <property type="nucleotide sequence ID" value="NZ_WHOB01000069.1"/>
</dbReference>
<evidence type="ECO:0000256" key="1">
    <source>
        <dbReference type="ARBA" id="ARBA00022801"/>
    </source>
</evidence>
<dbReference type="Gene3D" id="3.40.50.1820">
    <property type="entry name" value="alpha/beta hydrolase"/>
    <property type="match status" value="1"/>
</dbReference>
<evidence type="ECO:0000259" key="2">
    <source>
        <dbReference type="Pfam" id="PF07859"/>
    </source>
</evidence>
<dbReference type="PANTHER" id="PTHR48081">
    <property type="entry name" value="AB HYDROLASE SUPERFAMILY PROTEIN C4A8.06C"/>
    <property type="match status" value="1"/>
</dbReference>
<dbReference type="EMBL" id="WHOB01000069">
    <property type="protein sequence ID" value="NOU81983.1"/>
    <property type="molecule type" value="Genomic_DNA"/>
</dbReference>
<dbReference type="SUPFAM" id="SSF53474">
    <property type="entry name" value="alpha/beta-Hydrolases"/>
    <property type="match status" value="1"/>
</dbReference>
<gene>
    <name evidence="3" type="ORF">GC101_24265</name>
</gene>